<dbReference type="RefSeq" id="WP_131904623.1">
    <property type="nucleotide sequence ID" value="NZ_BAAAFU010000008.1"/>
</dbReference>
<comment type="pathway">
    <text evidence="4 16">Cofactor biosynthesis; coenzyme A biosynthesis; CoA from (R)-pantothenate: step 1/5.</text>
</comment>
<evidence type="ECO:0000256" key="11">
    <source>
        <dbReference type="ARBA" id="ARBA00022840"/>
    </source>
</evidence>
<feature type="binding site" evidence="16">
    <location>
        <position position="133"/>
    </location>
    <ligand>
        <name>ATP</name>
        <dbReference type="ChEBI" id="CHEBI:30616"/>
    </ligand>
</feature>
<comment type="function">
    <text evidence="16">Catalyzes the phosphorylation of pantothenate (Pan), the first step in CoA biosynthesis.</text>
</comment>
<comment type="caution">
    <text evidence="17">The sequence shown here is derived from an EMBL/GenBank/DDBJ whole genome shotgun (WGS) entry which is preliminary data.</text>
</comment>
<dbReference type="GO" id="GO:0004594">
    <property type="term" value="F:pantothenate kinase activity"/>
    <property type="evidence" value="ECO:0007669"/>
    <property type="project" value="UniProtKB-UniRule"/>
</dbReference>
<dbReference type="PANTHER" id="PTHR34265">
    <property type="entry name" value="TYPE III PANTOTHENATE KINASE"/>
    <property type="match status" value="1"/>
</dbReference>
<evidence type="ECO:0000256" key="6">
    <source>
        <dbReference type="ARBA" id="ARBA00012102"/>
    </source>
</evidence>
<feature type="binding site" evidence="16">
    <location>
        <begin position="7"/>
        <end position="14"/>
    </location>
    <ligand>
        <name>ATP</name>
        <dbReference type="ChEBI" id="CHEBI:30616"/>
    </ligand>
</feature>
<organism evidence="17 18">
    <name type="scientific">Cocleimonas flava</name>
    <dbReference type="NCBI Taxonomy" id="634765"/>
    <lineage>
        <taxon>Bacteria</taxon>
        <taxon>Pseudomonadati</taxon>
        <taxon>Pseudomonadota</taxon>
        <taxon>Gammaproteobacteria</taxon>
        <taxon>Thiotrichales</taxon>
        <taxon>Thiotrichaceae</taxon>
        <taxon>Cocleimonas</taxon>
    </lineage>
</organism>
<dbReference type="GO" id="GO:0005737">
    <property type="term" value="C:cytoplasm"/>
    <property type="evidence" value="ECO:0007669"/>
    <property type="project" value="UniProtKB-SubCell"/>
</dbReference>
<dbReference type="InterPro" id="IPR004619">
    <property type="entry name" value="Type_III_PanK"/>
</dbReference>
<keyword evidence="13 16" id="KW-0173">Coenzyme A biosynthesis</keyword>
<name>A0A4R1F8E2_9GAMM</name>
<feature type="binding site" evidence="16">
    <location>
        <position position="95"/>
    </location>
    <ligand>
        <name>substrate</name>
    </ligand>
</feature>
<dbReference type="SUPFAM" id="SSF53067">
    <property type="entry name" value="Actin-like ATPase domain"/>
    <property type="match status" value="2"/>
</dbReference>
<sequence length="274" mass="30050">MKTLLIDAGNSQLKWAILDDDSLLSEQHSQSHQYELPIEVFEKIVSANTDCDSVIMVSVLGGTFSRAANKITLELQMKFIEITSTNKLGKIENGYKDPTKLGADRFVGILSAYYLNNNSESNKTACIVIDSGTATTIDAIDGNGKHLGGVILPGLKLSSESLLQNTELLGLWGNESNEFTPECFSKETTQAIASGCLLGQAGSIEHICNLMEKRIIEQDENSQEKKQENVEIKRVICGGAAESLLPYMQGEYDLHQDLLMFGLKVIKEELSNNV</sequence>
<gene>
    <name evidence="16" type="primary">coaX</name>
    <name evidence="17" type="ORF">EV695_0820</name>
</gene>
<feature type="active site" description="Proton acceptor" evidence="16">
    <location>
        <position position="104"/>
    </location>
</feature>
<evidence type="ECO:0000256" key="2">
    <source>
        <dbReference type="ARBA" id="ARBA00001958"/>
    </source>
</evidence>
<dbReference type="Pfam" id="PF03309">
    <property type="entry name" value="Pan_kinase"/>
    <property type="match status" value="1"/>
</dbReference>
<evidence type="ECO:0000256" key="4">
    <source>
        <dbReference type="ARBA" id="ARBA00005225"/>
    </source>
</evidence>
<dbReference type="OrthoDB" id="9781305at2"/>
<dbReference type="EC" id="2.7.1.33" evidence="6 16"/>
<keyword evidence="16" id="KW-0479">Metal-binding</keyword>
<evidence type="ECO:0000256" key="1">
    <source>
        <dbReference type="ARBA" id="ARBA00001206"/>
    </source>
</evidence>
<keyword evidence="11 16" id="KW-0067">ATP-binding</keyword>
<dbReference type="GO" id="GO:0015937">
    <property type="term" value="P:coenzyme A biosynthetic process"/>
    <property type="evidence" value="ECO:0007669"/>
    <property type="project" value="UniProtKB-UniRule"/>
</dbReference>
<reference evidence="17 18" key="1">
    <citation type="submission" date="2019-03" db="EMBL/GenBank/DDBJ databases">
        <title>Genomic Encyclopedia of Type Strains, Phase IV (KMG-IV): sequencing the most valuable type-strain genomes for metagenomic binning, comparative biology and taxonomic classification.</title>
        <authorList>
            <person name="Goeker M."/>
        </authorList>
    </citation>
    <scope>NUCLEOTIDE SEQUENCE [LARGE SCALE GENOMIC DNA]</scope>
    <source>
        <strain evidence="17 18">DSM 24830</strain>
    </source>
</reference>
<evidence type="ECO:0000256" key="13">
    <source>
        <dbReference type="ARBA" id="ARBA00022993"/>
    </source>
</evidence>
<dbReference type="EMBL" id="SMFQ01000002">
    <property type="protein sequence ID" value="TCJ88959.1"/>
    <property type="molecule type" value="Genomic_DNA"/>
</dbReference>
<keyword evidence="18" id="KW-1185">Reference proteome</keyword>
<comment type="subunit">
    <text evidence="5 16">Homodimer.</text>
</comment>
<keyword evidence="10 16" id="KW-0418">Kinase</keyword>
<comment type="similarity">
    <text evidence="14 16">Belongs to the type III pantothenate kinase family.</text>
</comment>
<dbReference type="AlphaFoldDB" id="A0A4R1F8E2"/>
<evidence type="ECO:0000256" key="8">
    <source>
        <dbReference type="ARBA" id="ARBA00022679"/>
    </source>
</evidence>
<feature type="binding site" evidence="16">
    <location>
        <position position="188"/>
    </location>
    <ligand>
        <name>substrate</name>
    </ligand>
</feature>
<evidence type="ECO:0000256" key="7">
    <source>
        <dbReference type="ARBA" id="ARBA00022490"/>
    </source>
</evidence>
<dbReference type="NCBIfam" id="TIGR00671">
    <property type="entry name" value="baf"/>
    <property type="match status" value="1"/>
</dbReference>
<evidence type="ECO:0000256" key="16">
    <source>
        <dbReference type="HAMAP-Rule" id="MF_01274"/>
    </source>
</evidence>
<comment type="cofactor">
    <cofactor evidence="2">
        <name>K(+)</name>
        <dbReference type="ChEBI" id="CHEBI:29103"/>
    </cofactor>
</comment>
<dbReference type="UniPathway" id="UPA00241">
    <property type="reaction ID" value="UER00352"/>
</dbReference>
<keyword evidence="7 16" id="KW-0963">Cytoplasm</keyword>
<evidence type="ECO:0000256" key="9">
    <source>
        <dbReference type="ARBA" id="ARBA00022741"/>
    </source>
</evidence>
<dbReference type="HAMAP" id="MF_01274">
    <property type="entry name" value="Pantothen_kinase_3"/>
    <property type="match status" value="1"/>
</dbReference>
<evidence type="ECO:0000256" key="10">
    <source>
        <dbReference type="ARBA" id="ARBA00022777"/>
    </source>
</evidence>
<keyword evidence="9 16" id="KW-0547">Nucleotide-binding</keyword>
<comment type="subcellular location">
    <subcellularLocation>
        <location evidence="3 16">Cytoplasm</location>
    </subcellularLocation>
</comment>
<accession>A0A4R1F8E2</accession>
<comment type="cofactor">
    <cofactor evidence="16">
        <name>NH4(+)</name>
        <dbReference type="ChEBI" id="CHEBI:28938"/>
    </cofactor>
    <cofactor evidence="16">
        <name>K(+)</name>
        <dbReference type="ChEBI" id="CHEBI:29103"/>
    </cofactor>
    <text evidence="16">A monovalent cation. Ammonium or potassium.</text>
</comment>
<evidence type="ECO:0000256" key="12">
    <source>
        <dbReference type="ARBA" id="ARBA00022958"/>
    </source>
</evidence>
<dbReference type="GO" id="GO:0005524">
    <property type="term" value="F:ATP binding"/>
    <property type="evidence" value="ECO:0007669"/>
    <property type="project" value="UniProtKB-UniRule"/>
</dbReference>
<proteinExistence type="inferred from homology"/>
<feature type="binding site" evidence="16">
    <location>
        <position position="130"/>
    </location>
    <ligand>
        <name>K(+)</name>
        <dbReference type="ChEBI" id="CHEBI:29103"/>
    </ligand>
</feature>
<evidence type="ECO:0000256" key="15">
    <source>
        <dbReference type="ARBA" id="ARBA00040883"/>
    </source>
</evidence>
<dbReference type="GO" id="GO:0046872">
    <property type="term" value="F:metal ion binding"/>
    <property type="evidence" value="ECO:0007669"/>
    <property type="project" value="UniProtKB-KW"/>
</dbReference>
<dbReference type="PANTHER" id="PTHR34265:SF1">
    <property type="entry name" value="TYPE III PANTOTHENATE KINASE"/>
    <property type="match status" value="1"/>
</dbReference>
<dbReference type="Gene3D" id="3.30.420.40">
    <property type="match status" value="2"/>
</dbReference>
<feature type="binding site" evidence="16">
    <location>
        <begin position="102"/>
        <end position="105"/>
    </location>
    <ligand>
        <name>substrate</name>
    </ligand>
</feature>
<dbReference type="CDD" id="cd24015">
    <property type="entry name" value="ASKHA_NBD_PanK-III"/>
    <property type="match status" value="1"/>
</dbReference>
<dbReference type="InterPro" id="IPR043129">
    <property type="entry name" value="ATPase_NBD"/>
</dbReference>
<protein>
    <recommendedName>
        <fullName evidence="15 16">Type III pantothenate kinase</fullName>
        <ecNumber evidence="6 16">2.7.1.33</ecNumber>
    </recommendedName>
    <alternativeName>
        <fullName evidence="16">PanK-III</fullName>
    </alternativeName>
    <alternativeName>
        <fullName evidence="16">Pantothenic acid kinase</fullName>
    </alternativeName>
</protein>
<evidence type="ECO:0000256" key="3">
    <source>
        <dbReference type="ARBA" id="ARBA00004496"/>
    </source>
</evidence>
<evidence type="ECO:0000313" key="18">
    <source>
        <dbReference type="Proteomes" id="UP000294887"/>
    </source>
</evidence>
<comment type="catalytic activity">
    <reaction evidence="1 16">
        <text>(R)-pantothenate + ATP = (R)-4'-phosphopantothenate + ADP + H(+)</text>
        <dbReference type="Rhea" id="RHEA:16373"/>
        <dbReference type="ChEBI" id="CHEBI:10986"/>
        <dbReference type="ChEBI" id="CHEBI:15378"/>
        <dbReference type="ChEBI" id="CHEBI:29032"/>
        <dbReference type="ChEBI" id="CHEBI:30616"/>
        <dbReference type="ChEBI" id="CHEBI:456216"/>
        <dbReference type="EC" id="2.7.1.33"/>
    </reaction>
</comment>
<keyword evidence="12 16" id="KW-0630">Potassium</keyword>
<evidence type="ECO:0000256" key="5">
    <source>
        <dbReference type="ARBA" id="ARBA00011738"/>
    </source>
</evidence>
<evidence type="ECO:0000313" key="17">
    <source>
        <dbReference type="EMBL" id="TCJ88959.1"/>
    </source>
</evidence>
<keyword evidence="8 16" id="KW-0808">Transferase</keyword>
<dbReference type="Proteomes" id="UP000294887">
    <property type="component" value="Unassembled WGS sequence"/>
</dbReference>
<evidence type="ECO:0000256" key="14">
    <source>
        <dbReference type="ARBA" id="ARBA00038036"/>
    </source>
</evidence>